<dbReference type="PANTHER" id="PTHR13817">
    <property type="entry name" value="TITIN"/>
    <property type="match status" value="1"/>
</dbReference>
<keyword evidence="6" id="KW-1185">Reference proteome</keyword>
<dbReference type="InterPro" id="IPR007110">
    <property type="entry name" value="Ig-like_dom"/>
</dbReference>
<dbReference type="CDD" id="cd20951">
    <property type="entry name" value="IgI_titin_I1-like"/>
    <property type="match status" value="1"/>
</dbReference>
<reference evidence="5" key="1">
    <citation type="submission" date="2025-08" db="UniProtKB">
        <authorList>
            <consortium name="Ensembl"/>
        </authorList>
    </citation>
    <scope>IDENTIFICATION</scope>
</reference>
<dbReference type="GeneTree" id="ENSGT00940000154982"/>
<dbReference type="Ensembl" id="ENSGMOT00000050624.1">
    <property type="protein sequence ID" value="ENSGMOP00000028257.1"/>
    <property type="gene ID" value="ENSGMOG00000005713.2"/>
</dbReference>
<feature type="domain" description="Fibronectin type-III" evidence="4">
    <location>
        <begin position="600"/>
        <end position="698"/>
    </location>
</feature>
<dbReference type="InterPro" id="IPR013783">
    <property type="entry name" value="Ig-like_fold"/>
</dbReference>
<evidence type="ECO:0000259" key="3">
    <source>
        <dbReference type="PROSITE" id="PS50835"/>
    </source>
</evidence>
<dbReference type="SUPFAM" id="SSF49265">
    <property type="entry name" value="Fibronectin type III"/>
    <property type="match status" value="3"/>
</dbReference>
<gene>
    <name evidence="5" type="primary">MYOM1</name>
</gene>
<feature type="domain" description="Fibronectin type-III" evidence="4">
    <location>
        <begin position="400"/>
        <end position="494"/>
    </location>
</feature>
<dbReference type="GO" id="GO:0032982">
    <property type="term" value="C:myosin filament"/>
    <property type="evidence" value="ECO:0007669"/>
    <property type="project" value="UniProtKB-KW"/>
</dbReference>
<dbReference type="InterPro" id="IPR013098">
    <property type="entry name" value="Ig_I-set"/>
</dbReference>
<dbReference type="PROSITE" id="PS50853">
    <property type="entry name" value="FN3"/>
    <property type="match status" value="5"/>
</dbReference>
<feature type="domain" description="Ig-like" evidence="3">
    <location>
        <begin position="182"/>
        <end position="262"/>
    </location>
</feature>
<dbReference type="PANTHER" id="PTHR13817:SF16">
    <property type="entry name" value="MYOMESIN-1"/>
    <property type="match status" value="1"/>
</dbReference>
<dbReference type="InterPro" id="IPR036116">
    <property type="entry name" value="FN3_sf"/>
</dbReference>
<accession>A0A8C5A9V4</accession>
<dbReference type="InterPro" id="IPR050964">
    <property type="entry name" value="Striated_Muscle_Regulatory"/>
</dbReference>
<feature type="domain" description="Ig-like" evidence="3">
    <location>
        <begin position="796"/>
        <end position="885"/>
    </location>
</feature>
<protein>
    <submittedName>
        <fullName evidence="5">Myomesin 1</fullName>
    </submittedName>
</protein>
<dbReference type="CDD" id="cd00096">
    <property type="entry name" value="Ig"/>
    <property type="match status" value="1"/>
</dbReference>
<dbReference type="GO" id="GO:0005198">
    <property type="term" value="F:structural molecule activity"/>
    <property type="evidence" value="ECO:0007669"/>
    <property type="project" value="UniProtKB-ARBA"/>
</dbReference>
<feature type="domain" description="Fibronectin type-III" evidence="4">
    <location>
        <begin position="501"/>
        <end position="596"/>
    </location>
</feature>
<evidence type="ECO:0000259" key="4">
    <source>
        <dbReference type="PROSITE" id="PS50853"/>
    </source>
</evidence>
<dbReference type="SMART" id="SM00060">
    <property type="entry name" value="FN3"/>
    <property type="match status" value="5"/>
</dbReference>
<dbReference type="InterPro" id="IPR003961">
    <property type="entry name" value="FN3_dom"/>
</dbReference>
<dbReference type="InterPro" id="IPR003598">
    <property type="entry name" value="Ig_sub2"/>
</dbReference>
<organism evidence="5 6">
    <name type="scientific">Gadus morhua</name>
    <name type="common">Atlantic cod</name>
    <dbReference type="NCBI Taxonomy" id="8049"/>
    <lineage>
        <taxon>Eukaryota</taxon>
        <taxon>Metazoa</taxon>
        <taxon>Chordata</taxon>
        <taxon>Craniata</taxon>
        <taxon>Vertebrata</taxon>
        <taxon>Euteleostomi</taxon>
        <taxon>Actinopterygii</taxon>
        <taxon>Neopterygii</taxon>
        <taxon>Teleostei</taxon>
        <taxon>Neoteleostei</taxon>
        <taxon>Acanthomorphata</taxon>
        <taxon>Zeiogadaria</taxon>
        <taxon>Gadariae</taxon>
        <taxon>Gadiformes</taxon>
        <taxon>Gadoidei</taxon>
        <taxon>Gadidae</taxon>
        <taxon>Gadus</taxon>
    </lineage>
</organism>
<feature type="domain" description="Fibronectin type-III" evidence="4">
    <location>
        <begin position="276"/>
        <end position="371"/>
    </location>
</feature>
<dbReference type="SMART" id="SM00408">
    <property type="entry name" value="IGc2"/>
    <property type="match status" value="3"/>
</dbReference>
<dbReference type="Pfam" id="PF07679">
    <property type="entry name" value="I-set"/>
    <property type="match status" value="3"/>
</dbReference>
<feature type="domain" description="Ig-like" evidence="3">
    <location>
        <begin position="63"/>
        <end position="154"/>
    </location>
</feature>
<sequence length="1269" mass="140780">FAGGYSGVEDSRLKATSASMWGQDHFTSGLEMERSEVSSRKVTIRESAERISLSKTDSLMHAPEFVIKPRSHTVWENQSVRLHCTLSGWPNPHVVWYKNNVTIDPIAHPGKYKIESSYSVHSLEIDRCDFDDTAQYHVSAMNAKGEQSAYASVVVKMGQVSEYGITFKTHIVDTFGVSFGREGETMSLGCTVIIHPNLERYQPGVEWYRDDVLLAPSKWHQMHWSGDRATLTLTHLNKEDEGLYTLRVTTKSGYETYSAYVFVRDADAEVEGAPGAPLDVRCLDANKDYVIVSWKQPAVDGGNSILGYFVDRCEVGTNHWIQCNDTPVKFARLPVTGLVEGRSYAFRVRAVNKSGMSRPSRTSEPVAAVDAADRARTSAPVTGQIIVTEEEPAEGVVPGKPLELEVTEATKNYVVLSWKPPGERGHEGIMYYVEKCVSGTDSWQRVNTEIPVKSPRFALFDLAEGKSYSFRVRCCNSAGVGEPSPPTEATTVGDKLDVPAAPERVVATRNTATSVVVSWEKSRHAKDLVGYYIETSVVGSDTWEPCNNKPVPGSRFVCHGLVTGETYVFKVRAVNAAGISMSSQESEPVLVKAAIASPAPPFGISVLECVRDSMVLGWKQPAFVGGSDIIGYFVDYREVFDGLEGQWHEANIQSVSDRAYRVCDLKENKKYQFQVRAANMAGVGIPSLPSNTFLCEEWTIAVPGPPHDLQVTEVRSSSLVLLWKPPVYQGRDAVNGFYVDIKEAGASEEAWRGINKKATDSKFIKIENLQEGEKYVFRVRAQNNAGVGNASEVTEPTLAETKAGTKEIMVDVDDDGVISLNFECSAMSAESKFVWSKNYEEISDTERIAVETKGTSFLAPGEEDIGVYSCSVTHTDGASASYDLTAEGDEESSSDLSSGIVFCFFRSVIPLKSELAVELQEKGRVRFWLQYVSLAMYCLCFPILQKYKMNFDKNTGVIEMIMESLTPKDEGTFTFQLQDGKATNQSSLVLIGDVFKALQKESEFQMKEWVRKQGPHFVEYLGFEVTPECCVILKCKVRRRLKWRRVEGPLFYHQGSNSSTALKITSTDEGIRLYTFVSYYNDLLQVTWHYKDSAISFSDRIKSGVVGEQLWLQIKEPTEKDTGKYAIEFNDGKGGLRRTVELSGQGQLPPDALEAVLVLEFVLVLEARVKGGLPDVVTIQEGKDLNLTCNISGDPVPEVTWLKNEREIVSDDHLLLKFESGKFASFIITKVNSDDSGKYSILVKNKFGTESGEFTVSVFNHPEELGGKK</sequence>
<evidence type="ECO:0000256" key="1">
    <source>
        <dbReference type="ARBA" id="ARBA00022737"/>
    </source>
</evidence>
<dbReference type="SMART" id="SM00409">
    <property type="entry name" value="IG"/>
    <property type="match status" value="4"/>
</dbReference>
<dbReference type="GO" id="GO:0031430">
    <property type="term" value="C:M band"/>
    <property type="evidence" value="ECO:0007669"/>
    <property type="project" value="TreeGrafter"/>
</dbReference>
<dbReference type="SUPFAM" id="SSF48726">
    <property type="entry name" value="Immunoglobulin"/>
    <property type="match status" value="5"/>
</dbReference>
<dbReference type="Gene3D" id="2.60.40.10">
    <property type="entry name" value="Immunoglobulins"/>
    <property type="match status" value="11"/>
</dbReference>
<dbReference type="InterPro" id="IPR003599">
    <property type="entry name" value="Ig_sub"/>
</dbReference>
<feature type="domain" description="Fibronectin type-III" evidence="4">
    <location>
        <begin position="705"/>
        <end position="801"/>
    </location>
</feature>
<evidence type="ECO:0000313" key="6">
    <source>
        <dbReference type="Proteomes" id="UP000694546"/>
    </source>
</evidence>
<dbReference type="PRINTS" id="PR00014">
    <property type="entry name" value="FNTYPEIII"/>
</dbReference>
<feature type="domain" description="Ig-like" evidence="3">
    <location>
        <begin position="1150"/>
        <end position="1257"/>
    </location>
</feature>
<evidence type="ECO:0000313" key="5">
    <source>
        <dbReference type="Ensembl" id="ENSGMOP00000028257.1"/>
    </source>
</evidence>
<name>A0A8C5A9V4_GADMO</name>
<keyword evidence="2" id="KW-0393">Immunoglobulin domain</keyword>
<evidence type="ECO:0000256" key="2">
    <source>
        <dbReference type="ARBA" id="ARBA00023319"/>
    </source>
</evidence>
<reference evidence="5" key="2">
    <citation type="submission" date="2025-09" db="UniProtKB">
        <authorList>
            <consortium name="Ensembl"/>
        </authorList>
    </citation>
    <scope>IDENTIFICATION</scope>
</reference>
<dbReference type="PROSITE" id="PS50835">
    <property type="entry name" value="IG_LIKE"/>
    <property type="match status" value="4"/>
</dbReference>
<dbReference type="CDD" id="cd00063">
    <property type="entry name" value="FN3"/>
    <property type="match status" value="5"/>
</dbReference>
<dbReference type="Pfam" id="PF00041">
    <property type="entry name" value="fn3"/>
    <property type="match status" value="5"/>
</dbReference>
<dbReference type="Proteomes" id="UP000694546">
    <property type="component" value="Chromosome 23"/>
</dbReference>
<keyword evidence="1" id="KW-0677">Repeat</keyword>
<dbReference type="GO" id="GO:0045214">
    <property type="term" value="P:sarcomere organization"/>
    <property type="evidence" value="ECO:0007669"/>
    <property type="project" value="TreeGrafter"/>
</dbReference>
<dbReference type="AlphaFoldDB" id="A0A8C5A9V4"/>
<proteinExistence type="predicted"/>
<dbReference type="InterPro" id="IPR036179">
    <property type="entry name" value="Ig-like_dom_sf"/>
</dbReference>